<protein>
    <recommendedName>
        <fullName evidence="4">H15 domain-containing protein</fullName>
    </recommendedName>
</protein>
<dbReference type="AlphaFoldDB" id="A0A4Y2RBM0"/>
<feature type="region of interest" description="Disordered" evidence="1">
    <location>
        <begin position="787"/>
        <end position="827"/>
    </location>
</feature>
<evidence type="ECO:0000313" key="3">
    <source>
        <dbReference type="Proteomes" id="UP000499080"/>
    </source>
</evidence>
<organism evidence="2 3">
    <name type="scientific">Araneus ventricosus</name>
    <name type="common">Orbweaver spider</name>
    <name type="synonym">Epeira ventricosa</name>
    <dbReference type="NCBI Taxonomy" id="182803"/>
    <lineage>
        <taxon>Eukaryota</taxon>
        <taxon>Metazoa</taxon>
        <taxon>Ecdysozoa</taxon>
        <taxon>Arthropoda</taxon>
        <taxon>Chelicerata</taxon>
        <taxon>Arachnida</taxon>
        <taxon>Araneae</taxon>
        <taxon>Araneomorphae</taxon>
        <taxon>Entelegynae</taxon>
        <taxon>Araneoidea</taxon>
        <taxon>Araneidae</taxon>
        <taxon>Araneus</taxon>
    </lineage>
</organism>
<dbReference type="EMBL" id="BGPR01016486">
    <property type="protein sequence ID" value="GBN73194.1"/>
    <property type="molecule type" value="Genomic_DNA"/>
</dbReference>
<evidence type="ECO:0008006" key="4">
    <source>
        <dbReference type="Google" id="ProtNLM"/>
    </source>
</evidence>
<feature type="region of interest" description="Disordered" evidence="1">
    <location>
        <begin position="910"/>
        <end position="961"/>
    </location>
</feature>
<gene>
    <name evidence="2" type="ORF">AVEN_264199_1</name>
</gene>
<feature type="compositionally biased region" description="Polar residues" evidence="1">
    <location>
        <begin position="815"/>
        <end position="827"/>
    </location>
</feature>
<feature type="compositionally biased region" description="Basic and acidic residues" evidence="1">
    <location>
        <begin position="697"/>
        <end position="718"/>
    </location>
</feature>
<proteinExistence type="predicted"/>
<dbReference type="OrthoDB" id="6437869at2759"/>
<evidence type="ECO:0000313" key="2">
    <source>
        <dbReference type="EMBL" id="GBN73194.1"/>
    </source>
</evidence>
<dbReference type="Proteomes" id="UP000499080">
    <property type="component" value="Unassembled WGS sequence"/>
</dbReference>
<comment type="caution">
    <text evidence="2">The sequence shown here is derived from an EMBL/GenBank/DDBJ whole genome shotgun (WGS) entry which is preliminary data.</text>
</comment>
<feature type="region of interest" description="Disordered" evidence="1">
    <location>
        <begin position="564"/>
        <end position="584"/>
    </location>
</feature>
<evidence type="ECO:0000256" key="1">
    <source>
        <dbReference type="SAM" id="MobiDB-lite"/>
    </source>
</evidence>
<accession>A0A4Y2RBM0</accession>
<feature type="compositionally biased region" description="Basic and acidic residues" evidence="1">
    <location>
        <begin position="946"/>
        <end position="961"/>
    </location>
</feature>
<reference evidence="2 3" key="1">
    <citation type="journal article" date="2019" name="Sci. Rep.">
        <title>Orb-weaving spider Araneus ventricosus genome elucidates the spidroin gene catalogue.</title>
        <authorList>
            <person name="Kono N."/>
            <person name="Nakamura H."/>
            <person name="Ohtoshi R."/>
            <person name="Moran D.A.P."/>
            <person name="Shinohara A."/>
            <person name="Yoshida Y."/>
            <person name="Fujiwara M."/>
            <person name="Mori M."/>
            <person name="Tomita M."/>
            <person name="Arakawa K."/>
        </authorList>
    </citation>
    <scope>NUCLEOTIDE SEQUENCE [LARGE SCALE GENOMIC DNA]</scope>
</reference>
<feature type="region of interest" description="Disordered" evidence="1">
    <location>
        <begin position="692"/>
        <end position="718"/>
    </location>
</feature>
<feature type="region of interest" description="Disordered" evidence="1">
    <location>
        <begin position="140"/>
        <end position="162"/>
    </location>
</feature>
<sequence>MCSSEPKSDNFPTGSKTPEEACLEKETHVPVQCQKNSTTHAINNIFLAETNCNSDCQQIFNTKCQNVGSASTSNLSSIQFMNITTDHRQNADLFENMDDSPHNNNEPSVDCKFEHQILNMNENVTAEISSTSVQDIANSKLTNKSDSGEDSNTAVISKTGANNNKTYDFDNSSEELLLNEFNCDSGNLDSNKTESKFSLPRMCSLETNSDNVPTGSRTPDEACLEKETHVPVQCQKNSTTHAINNIFRAETNGNSDCQQIFSTECQNVGSASTSNLSSILFMNITTDYRQNADLFENMDDSPQNSNEPTVDCKFEHQILNMSENVAAEISSTSVQDIANSNLANKSDSGKDRSTTVISKTEIGDFSTSSETSDEACLEKETHIPVQSQKNSTTHANNNISLAETNGNYDCQQIFNTEFQNIDSASTSGLNSVQFLRMTSDYRQNAGLFENMDDNFAVQGLISYRKQTTEVRDVDENIQRNICIFEPKPSSKVKCSSVTNANTDTQSFINESKITENYISSNNKTSLFEKNIDIKNPDKDATILDNSKSREQEAKNARNMDMYEFSEHSSESLHRPAKTPDVKNDEENTISFESSSIPPSVSESTKAYIAENKQFDETCHLFESSPLQESKSACASDSYGSIMKSQRLHVRLEDIKYKLTLPPVEELVSQDIILRRSQRLLNLSNRRSNTANAVTTANHKELNNDGTEKQTSKRTSTEDQTLKDCKKLKSCKVQPKSLRTTPQTITKGEFVPTDNSRKTVINSDIRSTKEESVSLSSLRMPEVLRKYDNKRQEPSTSKNNEFEFGPRIFNDKGTDENSSLPLSNSGEGTSAAQTVFDFTVTAVKQLNNGNGSTVLDIVSYVRTNLNSSEKKLSQDVRKALKDATAARFLTFASGKYKEIPKLIEDNISKEAKKKTTRVSDNSKTISKRLKPTPTARARNLRPKTTHLTRESSDRNPKNDSRK</sequence>
<keyword evidence="3" id="KW-1185">Reference proteome</keyword>
<name>A0A4Y2RBM0_ARAVE</name>